<accession>A0A9D4WS04</accession>
<dbReference type="Proteomes" id="UP001058974">
    <property type="component" value="Chromosome 5"/>
</dbReference>
<gene>
    <name evidence="1" type="ORF">KIW84_053114</name>
</gene>
<reference evidence="1 2" key="1">
    <citation type="journal article" date="2022" name="Nat. Genet.">
        <title>Improved pea reference genome and pan-genome highlight genomic features and evolutionary characteristics.</title>
        <authorList>
            <person name="Yang T."/>
            <person name="Liu R."/>
            <person name="Luo Y."/>
            <person name="Hu S."/>
            <person name="Wang D."/>
            <person name="Wang C."/>
            <person name="Pandey M.K."/>
            <person name="Ge S."/>
            <person name="Xu Q."/>
            <person name="Li N."/>
            <person name="Li G."/>
            <person name="Huang Y."/>
            <person name="Saxena R.K."/>
            <person name="Ji Y."/>
            <person name="Li M."/>
            <person name="Yan X."/>
            <person name="He Y."/>
            <person name="Liu Y."/>
            <person name="Wang X."/>
            <person name="Xiang C."/>
            <person name="Varshney R.K."/>
            <person name="Ding H."/>
            <person name="Gao S."/>
            <person name="Zong X."/>
        </authorList>
    </citation>
    <scope>NUCLEOTIDE SEQUENCE [LARGE SCALE GENOMIC DNA]</scope>
    <source>
        <strain evidence="1 2">cv. Zhongwan 6</strain>
    </source>
</reference>
<dbReference type="AlphaFoldDB" id="A0A9D4WS04"/>
<evidence type="ECO:0000313" key="1">
    <source>
        <dbReference type="EMBL" id="KAI5406652.1"/>
    </source>
</evidence>
<keyword evidence="2" id="KW-1185">Reference proteome</keyword>
<comment type="caution">
    <text evidence="1">The sequence shown here is derived from an EMBL/GenBank/DDBJ whole genome shotgun (WGS) entry which is preliminary data.</text>
</comment>
<dbReference type="Gramene" id="Psat05G0311400-T1">
    <property type="protein sequence ID" value="KAI5406652.1"/>
    <property type="gene ID" value="KIW84_053114"/>
</dbReference>
<dbReference type="EMBL" id="JAMSHJ010000005">
    <property type="protein sequence ID" value="KAI5406652.1"/>
    <property type="molecule type" value="Genomic_DNA"/>
</dbReference>
<evidence type="ECO:0000313" key="2">
    <source>
        <dbReference type="Proteomes" id="UP001058974"/>
    </source>
</evidence>
<name>A0A9D4WS04_PEA</name>
<sequence>MQNFKVQHNDFTLKSCDHRLKLLFIGEEGESKLTPKDFPDIPQYKFNFKSFAEINSRKYYPDLLLDFTGVGSEAGSLISNLNTKKLPTTFTLVNEK</sequence>
<organism evidence="1 2">
    <name type="scientific">Pisum sativum</name>
    <name type="common">Garden pea</name>
    <name type="synonym">Lathyrus oleraceus</name>
    <dbReference type="NCBI Taxonomy" id="3888"/>
    <lineage>
        <taxon>Eukaryota</taxon>
        <taxon>Viridiplantae</taxon>
        <taxon>Streptophyta</taxon>
        <taxon>Embryophyta</taxon>
        <taxon>Tracheophyta</taxon>
        <taxon>Spermatophyta</taxon>
        <taxon>Magnoliopsida</taxon>
        <taxon>eudicotyledons</taxon>
        <taxon>Gunneridae</taxon>
        <taxon>Pentapetalae</taxon>
        <taxon>rosids</taxon>
        <taxon>fabids</taxon>
        <taxon>Fabales</taxon>
        <taxon>Fabaceae</taxon>
        <taxon>Papilionoideae</taxon>
        <taxon>50 kb inversion clade</taxon>
        <taxon>NPAAA clade</taxon>
        <taxon>Hologalegina</taxon>
        <taxon>IRL clade</taxon>
        <taxon>Fabeae</taxon>
        <taxon>Lathyrus</taxon>
    </lineage>
</organism>
<protein>
    <submittedName>
        <fullName evidence="1">Uncharacterized protein</fullName>
    </submittedName>
</protein>
<proteinExistence type="predicted"/>